<evidence type="ECO:0000313" key="1">
    <source>
        <dbReference type="EMBL" id="CEQ04239.1"/>
    </source>
</evidence>
<sequence length="345" mass="41125">MIFYDTDVLIKSSNKDLNIFCFIDGIVLKRIKKSLNDRSSIKIIDGMYSFVDFYADINNDDEIYGILNDKSGFLWNIYIDEKNNENSILSKELILKYDNEISCIKFPYIKYLKKETHIIYYLINKDEPFKYELIHINKDDNSVVKNKIDFSYYNIISNFEVLWEGNIPILFYFKCINGYEELFVSRLEAKDTWSEAIKITNTKKTKIYLSVIKDNSGCFNIVFSEESDGKYHCRYIKGELKGNTFYKIYAETIKTEVMCLFPHLINYKDTNYIQWGEYNYLYTCESNDLGNTWSSSRKYDKDLESYSKRYIYKSNCIDDKDYILNSVFGHQEYDKMINYKIKDNI</sequence>
<gene>
    <name evidence="1" type="ORF">R28058_19721</name>
</gene>
<dbReference type="Proteomes" id="UP000049127">
    <property type="component" value="Unassembled WGS sequence"/>
</dbReference>
<dbReference type="AlphaFoldDB" id="A0A0C7GB31"/>
<proteinExistence type="predicted"/>
<dbReference type="EMBL" id="CEKZ01000003">
    <property type="protein sequence ID" value="CEQ04239.1"/>
    <property type="molecule type" value="Genomic_DNA"/>
</dbReference>
<reference evidence="1 2" key="1">
    <citation type="submission" date="2015-01" db="EMBL/GenBank/DDBJ databases">
        <authorList>
            <person name="Aslett A.Martin."/>
            <person name="De Silva Nishadi"/>
        </authorList>
    </citation>
    <scope>NUCLEOTIDE SEQUENCE [LARGE SCALE GENOMIC DNA]</scope>
    <source>
        <strain evidence="1 2">R28058</strain>
    </source>
</reference>
<name>A0A0C7GB31_PARSO</name>
<evidence type="ECO:0000313" key="2">
    <source>
        <dbReference type="Proteomes" id="UP000049127"/>
    </source>
</evidence>
<protein>
    <submittedName>
        <fullName evidence="1">Uncharacterized protein</fullName>
    </submittedName>
</protein>
<dbReference type="RefSeq" id="WP_055342248.1">
    <property type="nucleotide sequence ID" value="NZ_CDNI01000003.1"/>
</dbReference>
<dbReference type="OrthoDB" id="1706352at2"/>
<accession>A0A0C7GB31</accession>
<organism evidence="1 2">
    <name type="scientific">Paraclostridium sordellii</name>
    <name type="common">Clostridium sordellii</name>
    <dbReference type="NCBI Taxonomy" id="1505"/>
    <lineage>
        <taxon>Bacteria</taxon>
        <taxon>Bacillati</taxon>
        <taxon>Bacillota</taxon>
        <taxon>Clostridia</taxon>
        <taxon>Peptostreptococcales</taxon>
        <taxon>Peptostreptococcaceae</taxon>
        <taxon>Paraclostridium</taxon>
    </lineage>
</organism>